<accession>A0ABP0M2K5</accession>
<keyword evidence="8" id="KW-1185">Reference proteome</keyword>
<evidence type="ECO:0000256" key="1">
    <source>
        <dbReference type="ARBA" id="ARBA00004173"/>
    </source>
</evidence>
<evidence type="ECO:0000256" key="5">
    <source>
        <dbReference type="ARBA" id="ARBA00023274"/>
    </source>
</evidence>
<evidence type="ECO:0000313" key="7">
    <source>
        <dbReference type="EMBL" id="CAK9045719.1"/>
    </source>
</evidence>
<evidence type="ECO:0000313" key="8">
    <source>
        <dbReference type="Proteomes" id="UP001642464"/>
    </source>
</evidence>
<dbReference type="Pfam" id="PF05046">
    <property type="entry name" value="Img2"/>
    <property type="match status" value="1"/>
</dbReference>
<dbReference type="InterPro" id="IPR007740">
    <property type="entry name" value="Ribosomal_mL49"/>
</dbReference>
<keyword evidence="4" id="KW-0496">Mitochondrion</keyword>
<dbReference type="PANTHER" id="PTHR13477">
    <property type="entry name" value="MITOCHONDRIAL 39S RIBOSOMAL PROTEIN L49"/>
    <property type="match status" value="1"/>
</dbReference>
<protein>
    <recommendedName>
        <fullName evidence="6">Large ribosomal subunit protein mL49</fullName>
    </recommendedName>
</protein>
<comment type="subcellular location">
    <subcellularLocation>
        <location evidence="1">Mitochondrion</location>
    </subcellularLocation>
</comment>
<keyword evidence="3" id="KW-0689">Ribosomal protein</keyword>
<dbReference type="Proteomes" id="UP001642464">
    <property type="component" value="Unassembled WGS sequence"/>
</dbReference>
<evidence type="ECO:0000256" key="6">
    <source>
        <dbReference type="ARBA" id="ARBA00035191"/>
    </source>
</evidence>
<dbReference type="Gene3D" id="3.30.780.10">
    <property type="entry name" value="SUI1-like domain"/>
    <property type="match status" value="1"/>
</dbReference>
<name>A0ABP0M2K5_9DINO</name>
<evidence type="ECO:0000256" key="3">
    <source>
        <dbReference type="ARBA" id="ARBA00022980"/>
    </source>
</evidence>
<comment type="caution">
    <text evidence="7">The sequence shown here is derived from an EMBL/GenBank/DDBJ whole genome shotgun (WGS) entry which is preliminary data.</text>
</comment>
<reference evidence="7 8" key="1">
    <citation type="submission" date="2024-02" db="EMBL/GenBank/DDBJ databases">
        <authorList>
            <person name="Chen Y."/>
            <person name="Shah S."/>
            <person name="Dougan E. K."/>
            <person name="Thang M."/>
            <person name="Chan C."/>
        </authorList>
    </citation>
    <scope>NUCLEOTIDE SEQUENCE [LARGE SCALE GENOMIC DNA]</scope>
</reference>
<dbReference type="PANTHER" id="PTHR13477:SF0">
    <property type="entry name" value="LARGE RIBOSOMAL SUBUNIT PROTEIN ML49"/>
    <property type="match status" value="1"/>
</dbReference>
<sequence length="183" mass="21029">MSFRMCSRPPWAQLVGRAWCRSFARRAKVPAPVPLVLPALQPRARPEPLKELRKGGYDLKINSPRGGASPRLHSLIMDEGWMHYKPPYLDPSSPLRVEPLEPGSTRPWKVLRSQNGELPVYSRYRYAGKEVTTIVTHIFGDIEAIRKELMSVCESPCRERPGKLEVRGYHKWKIKEWLLSLGM</sequence>
<keyword evidence="5" id="KW-0687">Ribonucleoprotein</keyword>
<dbReference type="EMBL" id="CAXAMM010019446">
    <property type="protein sequence ID" value="CAK9045719.1"/>
    <property type="molecule type" value="Genomic_DNA"/>
</dbReference>
<proteinExistence type="inferred from homology"/>
<gene>
    <name evidence="7" type="ORF">SCF082_LOCUS25825</name>
</gene>
<organism evidence="7 8">
    <name type="scientific">Durusdinium trenchii</name>
    <dbReference type="NCBI Taxonomy" id="1381693"/>
    <lineage>
        <taxon>Eukaryota</taxon>
        <taxon>Sar</taxon>
        <taxon>Alveolata</taxon>
        <taxon>Dinophyceae</taxon>
        <taxon>Suessiales</taxon>
        <taxon>Symbiodiniaceae</taxon>
        <taxon>Durusdinium</taxon>
    </lineage>
</organism>
<comment type="similarity">
    <text evidence="2">Belongs to the mitochondrion-specific ribosomal protein mL49 family.</text>
</comment>
<evidence type="ECO:0000256" key="2">
    <source>
        <dbReference type="ARBA" id="ARBA00005677"/>
    </source>
</evidence>
<evidence type="ECO:0000256" key="4">
    <source>
        <dbReference type="ARBA" id="ARBA00023128"/>
    </source>
</evidence>